<dbReference type="Pfam" id="PF14020">
    <property type="entry name" value="DUF4236"/>
    <property type="match status" value="1"/>
</dbReference>
<accession>A0ABW2ZWF4</accession>
<protein>
    <submittedName>
        <fullName evidence="3">DUF4236 domain-containing protein</fullName>
    </submittedName>
</protein>
<reference evidence="4" key="1">
    <citation type="journal article" date="2019" name="Int. J. Syst. Evol. Microbiol.">
        <title>The Global Catalogue of Microorganisms (GCM) 10K type strain sequencing project: providing services to taxonomists for standard genome sequencing and annotation.</title>
        <authorList>
            <consortium name="The Broad Institute Genomics Platform"/>
            <consortium name="The Broad Institute Genome Sequencing Center for Infectious Disease"/>
            <person name="Wu L."/>
            <person name="Ma J."/>
        </authorList>
    </citation>
    <scope>NUCLEOTIDE SEQUENCE [LARGE SCALE GENOMIC DNA]</scope>
    <source>
        <strain evidence="4">JCM 32148</strain>
    </source>
</reference>
<evidence type="ECO:0000256" key="1">
    <source>
        <dbReference type="SAM" id="MobiDB-lite"/>
    </source>
</evidence>
<dbReference type="Proteomes" id="UP001597053">
    <property type="component" value="Unassembled WGS sequence"/>
</dbReference>
<comment type="caution">
    <text evidence="3">The sequence shown here is derived from an EMBL/GenBank/DDBJ whole genome shotgun (WGS) entry which is preliminary data.</text>
</comment>
<feature type="region of interest" description="Disordered" evidence="1">
    <location>
        <begin position="37"/>
        <end position="68"/>
    </location>
</feature>
<evidence type="ECO:0000313" key="4">
    <source>
        <dbReference type="Proteomes" id="UP001597053"/>
    </source>
</evidence>
<organism evidence="3 4">
    <name type="scientific">Micromonospora azadirachtae</name>
    <dbReference type="NCBI Taxonomy" id="1970735"/>
    <lineage>
        <taxon>Bacteria</taxon>
        <taxon>Bacillati</taxon>
        <taxon>Actinomycetota</taxon>
        <taxon>Actinomycetes</taxon>
        <taxon>Micromonosporales</taxon>
        <taxon>Micromonosporaceae</taxon>
        <taxon>Micromonospora</taxon>
    </lineage>
</organism>
<evidence type="ECO:0000313" key="3">
    <source>
        <dbReference type="EMBL" id="MFD0782976.1"/>
    </source>
</evidence>
<sequence length="376" mass="40870">MGFSIKLAPGVRIRASSRGIRTSVGPRVARVHVGAGRTGVSTGIGPVGSYSSLGGDTRRSSRSRGATPSTAAYQRQLAAQQRQAAQAQRAEEAQRLAQAFLRILALHRVEFPTATRPIAPPPAPPDRANIYKHYEQHALTGIGLFDRAKRAAAKQQAAQWTEAETQRQWAERLQQQAAWQQHLDLRWQQLCANDPDVVIETLEEAFEDNEAPSAAVGVTGSEVSLVVLVPSVDQVVPDRMPTTTQAGNLSLRKLPQRDRADYYKQFISGQVLVTIREALAVAPAIESARVAVLRHDGADSYGRPRMSCLLAIKIHRSALNGVHWDTADAVAIVNDTNSELLQNPRPRTGDPQPLNLAAEPELAALINAVDLTDLLQ</sequence>
<keyword evidence="4" id="KW-1185">Reference proteome</keyword>
<feature type="domain" description="DUF4236" evidence="2">
    <location>
        <begin position="4"/>
        <end position="45"/>
    </location>
</feature>
<name>A0ABW2ZWF4_9ACTN</name>
<evidence type="ECO:0000259" key="2">
    <source>
        <dbReference type="Pfam" id="PF14020"/>
    </source>
</evidence>
<proteinExistence type="predicted"/>
<dbReference type="EMBL" id="JBHTHM010000068">
    <property type="protein sequence ID" value="MFD0782976.1"/>
    <property type="molecule type" value="Genomic_DNA"/>
</dbReference>
<dbReference type="InterPro" id="IPR025330">
    <property type="entry name" value="DUF4236"/>
</dbReference>
<gene>
    <name evidence="3" type="ORF">ACFQZ8_03420</name>
</gene>